<reference evidence="1" key="2">
    <citation type="submission" date="2020-11" db="EMBL/GenBank/DDBJ databases">
        <authorList>
            <person name="McCartney M.A."/>
            <person name="Auch B."/>
            <person name="Kono T."/>
            <person name="Mallez S."/>
            <person name="Becker A."/>
            <person name="Gohl D.M."/>
            <person name="Silverstein K.A.T."/>
            <person name="Koren S."/>
            <person name="Bechman K.B."/>
            <person name="Herman A."/>
            <person name="Abrahante J.E."/>
            <person name="Garbe J."/>
        </authorList>
    </citation>
    <scope>NUCLEOTIDE SEQUENCE</scope>
    <source>
        <strain evidence="1">Duluth1</strain>
        <tissue evidence="1">Whole animal</tissue>
    </source>
</reference>
<evidence type="ECO:0000313" key="1">
    <source>
        <dbReference type="EMBL" id="KAH3783715.1"/>
    </source>
</evidence>
<reference evidence="1" key="1">
    <citation type="journal article" date="2019" name="bioRxiv">
        <title>The Genome of the Zebra Mussel, Dreissena polymorpha: A Resource for Invasive Species Research.</title>
        <authorList>
            <person name="McCartney M.A."/>
            <person name="Auch B."/>
            <person name="Kono T."/>
            <person name="Mallez S."/>
            <person name="Zhang Y."/>
            <person name="Obille A."/>
            <person name="Becker A."/>
            <person name="Abrahante J.E."/>
            <person name="Garbe J."/>
            <person name="Badalamenti J.P."/>
            <person name="Herman A."/>
            <person name="Mangelson H."/>
            <person name="Liachko I."/>
            <person name="Sullivan S."/>
            <person name="Sone E.D."/>
            <person name="Koren S."/>
            <person name="Silverstein K.A.T."/>
            <person name="Beckman K.B."/>
            <person name="Gohl D.M."/>
        </authorList>
    </citation>
    <scope>NUCLEOTIDE SEQUENCE</scope>
    <source>
        <strain evidence="1">Duluth1</strain>
        <tissue evidence="1">Whole animal</tissue>
    </source>
</reference>
<gene>
    <name evidence="1" type="ORF">DPMN_161658</name>
</gene>
<name>A0A9D4EP95_DREPO</name>
<keyword evidence="2" id="KW-1185">Reference proteome</keyword>
<evidence type="ECO:0000313" key="2">
    <source>
        <dbReference type="Proteomes" id="UP000828390"/>
    </source>
</evidence>
<comment type="caution">
    <text evidence="1">The sequence shown here is derived from an EMBL/GenBank/DDBJ whole genome shotgun (WGS) entry which is preliminary data.</text>
</comment>
<dbReference type="EMBL" id="JAIWYP010000008">
    <property type="protein sequence ID" value="KAH3783715.1"/>
    <property type="molecule type" value="Genomic_DNA"/>
</dbReference>
<protein>
    <submittedName>
        <fullName evidence="1">Uncharacterized protein</fullName>
    </submittedName>
</protein>
<sequence length="56" mass="6737">MYRKTFCEEFNYSFHIPKKDQCQTCAVYRNKEVAGELTTDLKLAFEDHIKRNKMCL</sequence>
<dbReference type="Proteomes" id="UP000828390">
    <property type="component" value="Unassembled WGS sequence"/>
</dbReference>
<accession>A0A9D4EP95</accession>
<dbReference type="AlphaFoldDB" id="A0A9D4EP95"/>
<organism evidence="1 2">
    <name type="scientific">Dreissena polymorpha</name>
    <name type="common">Zebra mussel</name>
    <name type="synonym">Mytilus polymorpha</name>
    <dbReference type="NCBI Taxonomy" id="45954"/>
    <lineage>
        <taxon>Eukaryota</taxon>
        <taxon>Metazoa</taxon>
        <taxon>Spiralia</taxon>
        <taxon>Lophotrochozoa</taxon>
        <taxon>Mollusca</taxon>
        <taxon>Bivalvia</taxon>
        <taxon>Autobranchia</taxon>
        <taxon>Heteroconchia</taxon>
        <taxon>Euheterodonta</taxon>
        <taxon>Imparidentia</taxon>
        <taxon>Neoheterodontei</taxon>
        <taxon>Myida</taxon>
        <taxon>Dreissenoidea</taxon>
        <taxon>Dreissenidae</taxon>
        <taxon>Dreissena</taxon>
    </lineage>
</organism>
<proteinExistence type="predicted"/>